<reference evidence="1" key="1">
    <citation type="submission" date="2023-10" db="EMBL/GenBank/DDBJ databases">
        <authorList>
            <person name="Chen Y."/>
            <person name="Shah S."/>
            <person name="Dougan E. K."/>
            <person name="Thang M."/>
            <person name="Chan C."/>
        </authorList>
    </citation>
    <scope>NUCLEOTIDE SEQUENCE [LARGE SCALE GENOMIC DNA]</scope>
</reference>
<name>A0ABN9UF26_9DINO</name>
<evidence type="ECO:0000313" key="3">
    <source>
        <dbReference type="Proteomes" id="UP001189429"/>
    </source>
</evidence>
<protein>
    <submittedName>
        <fullName evidence="1">Uncharacterized protein</fullName>
    </submittedName>
</protein>
<comment type="caution">
    <text evidence="1">The sequence shown here is derived from an EMBL/GenBank/DDBJ whole genome shotgun (WGS) entry which is preliminary data.</text>
</comment>
<feature type="non-terminal residue" evidence="1">
    <location>
        <position position="58"/>
    </location>
</feature>
<feature type="non-terminal residue" evidence="1">
    <location>
        <position position="1"/>
    </location>
</feature>
<proteinExistence type="predicted"/>
<dbReference type="EMBL" id="CAUYUJ010015732">
    <property type="protein sequence ID" value="CAK0857470.1"/>
    <property type="molecule type" value="Genomic_DNA"/>
</dbReference>
<evidence type="ECO:0000313" key="1">
    <source>
        <dbReference type="EMBL" id="CAK0857470.1"/>
    </source>
</evidence>
<gene>
    <name evidence="1" type="ORF">PCOR1329_LOCUS47581</name>
    <name evidence="2" type="ORF">PCOR1329_LOCUS58888</name>
</gene>
<organism evidence="1 3">
    <name type="scientific">Prorocentrum cordatum</name>
    <dbReference type="NCBI Taxonomy" id="2364126"/>
    <lineage>
        <taxon>Eukaryota</taxon>
        <taxon>Sar</taxon>
        <taxon>Alveolata</taxon>
        <taxon>Dinophyceae</taxon>
        <taxon>Prorocentrales</taxon>
        <taxon>Prorocentraceae</taxon>
        <taxon>Prorocentrum</taxon>
    </lineage>
</organism>
<sequence length="58" mass="6389">DTLSVDELLARLERVETEIVSLTWDAALDIAGVPDARDEMEILSATWDEAFDNAGIPE</sequence>
<accession>A0ABN9UF26</accession>
<keyword evidence="3" id="KW-1185">Reference proteome</keyword>
<dbReference type="Proteomes" id="UP001189429">
    <property type="component" value="Unassembled WGS sequence"/>
</dbReference>
<dbReference type="EMBL" id="CAUYUJ010017321">
    <property type="protein sequence ID" value="CAK0873786.1"/>
    <property type="molecule type" value="Genomic_DNA"/>
</dbReference>
<evidence type="ECO:0000313" key="2">
    <source>
        <dbReference type="EMBL" id="CAK0873786.1"/>
    </source>
</evidence>